<organism evidence="1 2">
    <name type="scientific">Byssothecium circinans</name>
    <dbReference type="NCBI Taxonomy" id="147558"/>
    <lineage>
        <taxon>Eukaryota</taxon>
        <taxon>Fungi</taxon>
        <taxon>Dikarya</taxon>
        <taxon>Ascomycota</taxon>
        <taxon>Pezizomycotina</taxon>
        <taxon>Dothideomycetes</taxon>
        <taxon>Pleosporomycetidae</taxon>
        <taxon>Pleosporales</taxon>
        <taxon>Massarineae</taxon>
        <taxon>Massarinaceae</taxon>
        <taxon>Byssothecium</taxon>
    </lineage>
</organism>
<name>A0A6A5TV25_9PLEO</name>
<accession>A0A6A5TV25</accession>
<sequence length="113" mass="12890">MWMRIVVNLLKLGFLAERKAWEDVFGRWRFVWDVKVCQPILFLVYSTVVTYRGSRHCTNLLSLPCLLFFPNPSSSFHTSPPVPPSTITALRASSFSPTKRAMPPFPPSYAISI</sequence>
<evidence type="ECO:0000313" key="2">
    <source>
        <dbReference type="Proteomes" id="UP000800035"/>
    </source>
</evidence>
<protein>
    <submittedName>
        <fullName evidence="1">Uncharacterized protein</fullName>
    </submittedName>
</protein>
<reference evidence="1" key="1">
    <citation type="journal article" date="2020" name="Stud. Mycol.">
        <title>101 Dothideomycetes genomes: a test case for predicting lifestyles and emergence of pathogens.</title>
        <authorList>
            <person name="Haridas S."/>
            <person name="Albert R."/>
            <person name="Binder M."/>
            <person name="Bloem J."/>
            <person name="Labutti K."/>
            <person name="Salamov A."/>
            <person name="Andreopoulos B."/>
            <person name="Baker S."/>
            <person name="Barry K."/>
            <person name="Bills G."/>
            <person name="Bluhm B."/>
            <person name="Cannon C."/>
            <person name="Castanera R."/>
            <person name="Culley D."/>
            <person name="Daum C."/>
            <person name="Ezra D."/>
            <person name="Gonzalez J."/>
            <person name="Henrissat B."/>
            <person name="Kuo A."/>
            <person name="Liang C."/>
            <person name="Lipzen A."/>
            <person name="Lutzoni F."/>
            <person name="Magnuson J."/>
            <person name="Mondo S."/>
            <person name="Nolan M."/>
            <person name="Ohm R."/>
            <person name="Pangilinan J."/>
            <person name="Park H.-J."/>
            <person name="Ramirez L."/>
            <person name="Alfaro M."/>
            <person name="Sun H."/>
            <person name="Tritt A."/>
            <person name="Yoshinaga Y."/>
            <person name="Zwiers L.-H."/>
            <person name="Turgeon B."/>
            <person name="Goodwin S."/>
            <person name="Spatafora J."/>
            <person name="Crous P."/>
            <person name="Grigoriev I."/>
        </authorList>
    </citation>
    <scope>NUCLEOTIDE SEQUENCE</scope>
    <source>
        <strain evidence="1">CBS 675.92</strain>
    </source>
</reference>
<dbReference type="Proteomes" id="UP000800035">
    <property type="component" value="Unassembled WGS sequence"/>
</dbReference>
<evidence type="ECO:0000313" key="1">
    <source>
        <dbReference type="EMBL" id="KAF1954536.1"/>
    </source>
</evidence>
<keyword evidence="2" id="KW-1185">Reference proteome</keyword>
<gene>
    <name evidence="1" type="ORF">CC80DRAFT_120423</name>
</gene>
<proteinExistence type="predicted"/>
<dbReference type="EMBL" id="ML976998">
    <property type="protein sequence ID" value="KAF1954536.1"/>
    <property type="molecule type" value="Genomic_DNA"/>
</dbReference>
<dbReference type="AlphaFoldDB" id="A0A6A5TV25"/>